<accession>A0A7C9NRQ4</accession>
<dbReference type="Pfam" id="PF20102">
    <property type="entry name" value="DUF6492"/>
    <property type="match status" value="1"/>
</dbReference>
<gene>
    <name evidence="1" type="ORF">GZ085_01060</name>
</gene>
<proteinExistence type="predicted"/>
<evidence type="ECO:0008006" key="3">
    <source>
        <dbReference type="Google" id="ProtNLM"/>
    </source>
</evidence>
<sequence>MTVGTFFSPSYIGDLERMVWLRRSIEAFQVTPTRHVIAVPRQDLGAFQNALGRSSEVELVFQEDLVDPCFYPDILYRLAKKFAPGQSWRLDTRAGKPGWIVQQIVKLSSNRLINDGPIIFLDSDLFFYRRFSLKDDLGLHDGKRVLVRINQEGGSAPHRHHAANSWRFFGLPESPTNNAYMAYPAIWYPDWLSQMQQHIESLKSMPWQKALLAVDFNISEYTLYGVFIDEVLKPDNLTVRDRSFDLIAWDRASFDAIRSEVLSGRPLPADKLTLCLQSNLHIPVSEYEDMLQVILNLARTESST</sequence>
<reference evidence="1 2" key="1">
    <citation type="submission" date="2019-09" db="EMBL/GenBank/DDBJ databases">
        <title>H2 Metabolism Revealed by Metagenomic Analysis in Subglacial Sediment of East Antarctica.</title>
        <authorList>
            <person name="Yang Z."/>
            <person name="Zhang Y."/>
            <person name="Lv Y."/>
            <person name="Yan W."/>
            <person name="Xiao X."/>
            <person name="Sun B."/>
            <person name="Ma H."/>
        </authorList>
    </citation>
    <scope>NUCLEOTIDE SEQUENCE [LARGE SCALE GENOMIC DNA]</scope>
    <source>
        <strain evidence="1">Bin2_2</strain>
    </source>
</reference>
<dbReference type="EMBL" id="JAAFGW010000008">
    <property type="protein sequence ID" value="NDP46981.1"/>
    <property type="molecule type" value="Genomic_DNA"/>
</dbReference>
<dbReference type="Proteomes" id="UP000483432">
    <property type="component" value="Unassembled WGS sequence"/>
</dbReference>
<comment type="caution">
    <text evidence="1">The sequence shown here is derived from an EMBL/GenBank/DDBJ whole genome shotgun (WGS) entry which is preliminary data.</text>
</comment>
<dbReference type="InterPro" id="IPR045499">
    <property type="entry name" value="DUF6492"/>
</dbReference>
<organism evidence="1 2">
    <name type="scientific">Sulfuriferula multivorans</name>
    <dbReference type="NCBI Taxonomy" id="1559896"/>
    <lineage>
        <taxon>Bacteria</taxon>
        <taxon>Pseudomonadati</taxon>
        <taxon>Pseudomonadota</taxon>
        <taxon>Betaproteobacteria</taxon>
        <taxon>Nitrosomonadales</taxon>
        <taxon>Sulfuricellaceae</taxon>
        <taxon>Sulfuriferula</taxon>
    </lineage>
</organism>
<protein>
    <recommendedName>
        <fullName evidence="3">Nucleotide-diphospho-sugar transferase domain-containing protein</fullName>
    </recommendedName>
</protein>
<evidence type="ECO:0000313" key="1">
    <source>
        <dbReference type="EMBL" id="NDP46981.1"/>
    </source>
</evidence>
<dbReference type="AlphaFoldDB" id="A0A7C9NRQ4"/>
<evidence type="ECO:0000313" key="2">
    <source>
        <dbReference type="Proteomes" id="UP000483432"/>
    </source>
</evidence>
<name>A0A7C9NRQ4_9PROT</name>